<evidence type="ECO:0000256" key="13">
    <source>
        <dbReference type="ARBA" id="ARBA00023136"/>
    </source>
</evidence>
<dbReference type="InterPro" id="IPR003856">
    <property type="entry name" value="LPS_length_determ_N"/>
</dbReference>
<dbReference type="CDD" id="cd05387">
    <property type="entry name" value="BY-kinase"/>
    <property type="match status" value="1"/>
</dbReference>
<evidence type="ECO:0000256" key="5">
    <source>
        <dbReference type="ARBA" id="ARBA00022475"/>
    </source>
</evidence>
<evidence type="ECO:0000256" key="12">
    <source>
        <dbReference type="ARBA" id="ARBA00022989"/>
    </source>
</evidence>
<feature type="domain" description="AAA" evidence="18">
    <location>
        <begin position="572"/>
        <end position="703"/>
    </location>
</feature>
<dbReference type="Gene3D" id="3.40.50.300">
    <property type="entry name" value="P-loop containing nucleotide triphosphate hydrolases"/>
    <property type="match status" value="1"/>
</dbReference>
<name>A0A6N8SI97_9HYPH</name>
<evidence type="ECO:0000313" key="21">
    <source>
        <dbReference type="Proteomes" id="UP000435802"/>
    </source>
</evidence>
<keyword evidence="5" id="KW-1003">Cell membrane</keyword>
<keyword evidence="6" id="KW-0997">Cell inner membrane</keyword>
<evidence type="ECO:0000256" key="14">
    <source>
        <dbReference type="ARBA" id="ARBA00023137"/>
    </source>
</evidence>
<sequence>MHQRTVPHSRVFRGEPDPSDSFIDLNRLLTILVRHTRLIAMTVVLAVALGVSYLVFATPIYTSMTQVLLDENLSRYAEETEPSAQSSQQADMRISSAVEILKSGRMALRVVDDLKLGDNETILNPPQSPVAIAKGWMKSLTSFASTGPGPSEADLLNGRRQKAAAILQQSLNVERVARSSVVAVSFRSSDPQLAAAITKKYADAYLEDQLNANFDATEQATIWLQERLTDLQGRAQSTALEVERYKSENGLTSARGELMSEQQLSDLNSQLIVAQADTASASARYNQFKAIIDQGAEKAVDNATIPTKQTDNSLIQELRGRYISVVKREQEITQNFGADHPQAAALRTDKEDLTRQIYQELQQLTASYRNEYEVARSREDSLRESIEKVAGNNAVANRSLVHLRELEQKATALKVLSESYLSRYEQASQQQSFPIAKARVISDAGVPVSPSSPSKTMVIGLSLVLGLMAGAALTFVQEMRERYFRVEGDVRTVLGLKPLGYLPLVGGQKKRNPAMIGAKAMKAEQANPDEEDVIPLERMTRIVLDAPRSAFAETLRNAKLASDVMLQGQESRVIGVVSSLPGEGKSTVATNFAALLAASGKRTLLIDADLRKPSLSAMLKPTPETGLVEAILGDIPWNQAIKIDRQTKLAVLPIALRSGSGALHHTNELVSSPGMKRLIAEVRKAFDYVIVDLAPLGPVVDAKAFEPLADGFVFVVEWGKTPSALVRDLLNAENRIEAKVLGVILNKTDMAALPRYSDFGAAEKYRQLYDQYYTESLQDAPRQV</sequence>
<feature type="domain" description="Tyrosine-protein kinase G-rich" evidence="19">
    <location>
        <begin position="422"/>
        <end position="479"/>
    </location>
</feature>
<gene>
    <name evidence="20" type="ORF">GR138_15085</name>
</gene>
<dbReference type="InterPro" id="IPR005702">
    <property type="entry name" value="Wzc-like_C"/>
</dbReference>
<evidence type="ECO:0000256" key="16">
    <source>
        <dbReference type="SAM" id="Phobius"/>
    </source>
</evidence>
<comment type="similarity">
    <text evidence="3">Belongs to the etk/wzc family.</text>
</comment>
<evidence type="ECO:0000256" key="4">
    <source>
        <dbReference type="ARBA" id="ARBA00011903"/>
    </source>
</evidence>
<evidence type="ECO:0000256" key="10">
    <source>
        <dbReference type="ARBA" id="ARBA00022777"/>
    </source>
</evidence>
<dbReference type="Pfam" id="PF02706">
    <property type="entry name" value="Wzz"/>
    <property type="match status" value="1"/>
</dbReference>
<evidence type="ECO:0000256" key="1">
    <source>
        <dbReference type="ARBA" id="ARBA00004429"/>
    </source>
</evidence>
<feature type="transmembrane region" description="Helical" evidence="16">
    <location>
        <begin position="38"/>
        <end position="56"/>
    </location>
</feature>
<feature type="domain" description="Polysaccharide chain length determinant N-terminal" evidence="17">
    <location>
        <begin position="23"/>
        <end position="114"/>
    </location>
</feature>
<keyword evidence="10 20" id="KW-0418">Kinase</keyword>
<dbReference type="GO" id="GO:0005524">
    <property type="term" value="F:ATP binding"/>
    <property type="evidence" value="ECO:0007669"/>
    <property type="project" value="UniProtKB-KW"/>
</dbReference>
<comment type="subcellular location">
    <subcellularLocation>
        <location evidence="1">Cell inner membrane</location>
        <topology evidence="1">Multi-pass membrane protein</topology>
    </subcellularLocation>
</comment>
<evidence type="ECO:0000256" key="9">
    <source>
        <dbReference type="ARBA" id="ARBA00022741"/>
    </source>
</evidence>
<evidence type="ECO:0000256" key="7">
    <source>
        <dbReference type="ARBA" id="ARBA00022679"/>
    </source>
</evidence>
<evidence type="ECO:0000256" key="6">
    <source>
        <dbReference type="ARBA" id="ARBA00022519"/>
    </source>
</evidence>
<dbReference type="NCBIfam" id="TIGR01007">
    <property type="entry name" value="eps_fam"/>
    <property type="match status" value="1"/>
</dbReference>
<keyword evidence="12 16" id="KW-1133">Transmembrane helix</keyword>
<keyword evidence="9" id="KW-0547">Nucleotide-binding</keyword>
<dbReference type="Pfam" id="PF13807">
    <property type="entry name" value="GNVR"/>
    <property type="match status" value="1"/>
</dbReference>
<evidence type="ECO:0000256" key="2">
    <source>
        <dbReference type="ARBA" id="ARBA00007316"/>
    </source>
</evidence>
<reference evidence="20 21" key="1">
    <citation type="submission" date="2019-12" db="EMBL/GenBank/DDBJ databases">
        <title>Shinella kummerowiae sp. nov., a symbiotic bacterium isolated from root nodules of the herbal legume Kummerowia stipulacea.</title>
        <authorList>
            <person name="Gao J."/>
        </authorList>
    </citation>
    <scope>NUCLEOTIDE SEQUENCE [LARGE SCALE GENOMIC DNA]</scope>
    <source>
        <strain evidence="20 21">CCBAU 25048</strain>
    </source>
</reference>
<comment type="caution">
    <text evidence="20">The sequence shown here is derived from an EMBL/GenBank/DDBJ whole genome shotgun (WGS) entry which is preliminary data.</text>
</comment>
<dbReference type="RefSeq" id="WP_160860052.1">
    <property type="nucleotide sequence ID" value="NZ_WUMK01000005.1"/>
</dbReference>
<dbReference type="InterPro" id="IPR050445">
    <property type="entry name" value="Bact_polysacc_biosynth/exp"/>
</dbReference>
<dbReference type="InterPro" id="IPR025669">
    <property type="entry name" value="AAA_dom"/>
</dbReference>
<evidence type="ECO:0000259" key="18">
    <source>
        <dbReference type="Pfam" id="PF13614"/>
    </source>
</evidence>
<dbReference type="Pfam" id="PF13614">
    <property type="entry name" value="AAA_31"/>
    <property type="match status" value="1"/>
</dbReference>
<dbReference type="GO" id="GO:0005886">
    <property type="term" value="C:plasma membrane"/>
    <property type="evidence" value="ECO:0007669"/>
    <property type="project" value="UniProtKB-SubCell"/>
</dbReference>
<dbReference type="SUPFAM" id="SSF52540">
    <property type="entry name" value="P-loop containing nucleoside triphosphate hydrolases"/>
    <property type="match status" value="1"/>
</dbReference>
<dbReference type="Proteomes" id="UP000435802">
    <property type="component" value="Unassembled WGS sequence"/>
</dbReference>
<evidence type="ECO:0000259" key="17">
    <source>
        <dbReference type="Pfam" id="PF02706"/>
    </source>
</evidence>
<evidence type="ECO:0000256" key="11">
    <source>
        <dbReference type="ARBA" id="ARBA00022840"/>
    </source>
</evidence>
<keyword evidence="8 16" id="KW-0812">Transmembrane</keyword>
<proteinExistence type="inferred from homology"/>
<comment type="catalytic activity">
    <reaction evidence="15">
        <text>L-tyrosyl-[protein] + ATP = O-phospho-L-tyrosyl-[protein] + ADP + H(+)</text>
        <dbReference type="Rhea" id="RHEA:10596"/>
        <dbReference type="Rhea" id="RHEA-COMP:10136"/>
        <dbReference type="Rhea" id="RHEA-COMP:20101"/>
        <dbReference type="ChEBI" id="CHEBI:15378"/>
        <dbReference type="ChEBI" id="CHEBI:30616"/>
        <dbReference type="ChEBI" id="CHEBI:46858"/>
        <dbReference type="ChEBI" id="CHEBI:61978"/>
        <dbReference type="ChEBI" id="CHEBI:456216"/>
        <dbReference type="EC" id="2.7.10.2"/>
    </reaction>
</comment>
<keyword evidence="11" id="KW-0067">ATP-binding</keyword>
<dbReference type="EC" id="2.7.10.2" evidence="4"/>
<dbReference type="PANTHER" id="PTHR32309:SF13">
    <property type="entry name" value="FERRIC ENTEROBACTIN TRANSPORT PROTEIN FEPE"/>
    <property type="match status" value="1"/>
</dbReference>
<evidence type="ECO:0000256" key="15">
    <source>
        <dbReference type="ARBA" id="ARBA00051245"/>
    </source>
</evidence>
<evidence type="ECO:0000256" key="8">
    <source>
        <dbReference type="ARBA" id="ARBA00022692"/>
    </source>
</evidence>
<dbReference type="PANTHER" id="PTHR32309">
    <property type="entry name" value="TYROSINE-PROTEIN KINASE"/>
    <property type="match status" value="1"/>
</dbReference>
<keyword evidence="14" id="KW-0829">Tyrosine-protein kinase</keyword>
<dbReference type="GO" id="GO:0004715">
    <property type="term" value="F:non-membrane spanning protein tyrosine kinase activity"/>
    <property type="evidence" value="ECO:0007669"/>
    <property type="project" value="UniProtKB-EC"/>
</dbReference>
<protein>
    <recommendedName>
        <fullName evidence="4">non-specific protein-tyrosine kinase</fullName>
        <ecNumber evidence="4">2.7.10.2</ecNumber>
    </recommendedName>
</protein>
<evidence type="ECO:0000256" key="3">
    <source>
        <dbReference type="ARBA" id="ARBA00008883"/>
    </source>
</evidence>
<dbReference type="AlphaFoldDB" id="A0A6N8SI97"/>
<dbReference type="InterPro" id="IPR005700">
    <property type="entry name" value="EPS_ExoP-like"/>
</dbReference>
<dbReference type="InterPro" id="IPR032807">
    <property type="entry name" value="GNVR"/>
</dbReference>
<organism evidence="20 21">
    <name type="scientific">Shinella kummerowiae</name>
    <dbReference type="NCBI Taxonomy" id="417745"/>
    <lineage>
        <taxon>Bacteria</taxon>
        <taxon>Pseudomonadati</taxon>
        <taxon>Pseudomonadota</taxon>
        <taxon>Alphaproteobacteria</taxon>
        <taxon>Hyphomicrobiales</taxon>
        <taxon>Rhizobiaceae</taxon>
        <taxon>Shinella</taxon>
    </lineage>
</organism>
<dbReference type="InterPro" id="IPR027417">
    <property type="entry name" value="P-loop_NTPase"/>
</dbReference>
<keyword evidence="7 20" id="KW-0808">Transferase</keyword>
<comment type="similarity">
    <text evidence="2">Belongs to the CpsD/CapB family.</text>
</comment>
<keyword evidence="21" id="KW-1185">Reference proteome</keyword>
<evidence type="ECO:0000259" key="19">
    <source>
        <dbReference type="Pfam" id="PF13807"/>
    </source>
</evidence>
<accession>A0A6N8SI97</accession>
<dbReference type="OrthoDB" id="230260at2"/>
<evidence type="ECO:0000313" key="20">
    <source>
        <dbReference type="EMBL" id="MXN46520.1"/>
    </source>
</evidence>
<dbReference type="NCBIfam" id="TIGR01005">
    <property type="entry name" value="eps_transp_fam"/>
    <property type="match status" value="1"/>
</dbReference>
<keyword evidence="13 16" id="KW-0472">Membrane</keyword>
<dbReference type="EMBL" id="WUMK01000005">
    <property type="protein sequence ID" value="MXN46520.1"/>
    <property type="molecule type" value="Genomic_DNA"/>
</dbReference>